<dbReference type="HAMAP" id="MF_00853">
    <property type="entry name" value="HemG"/>
    <property type="match status" value="1"/>
</dbReference>
<keyword evidence="10" id="KW-1185">Reference proteome</keyword>
<comment type="catalytic activity">
    <reaction evidence="7">
        <text>protoporphyrinogen IX + 3 a ubiquinone = protoporphyrin IX + 3 a ubiquinol</text>
        <dbReference type="Rhea" id="RHEA:63936"/>
        <dbReference type="Rhea" id="RHEA-COMP:9565"/>
        <dbReference type="Rhea" id="RHEA-COMP:9566"/>
        <dbReference type="ChEBI" id="CHEBI:16389"/>
        <dbReference type="ChEBI" id="CHEBI:17976"/>
        <dbReference type="ChEBI" id="CHEBI:57306"/>
        <dbReference type="ChEBI" id="CHEBI:57307"/>
    </reaction>
</comment>
<comment type="catalytic activity">
    <reaction evidence="7">
        <text>protoporphyrinogen IX + 3 a menaquinone = protoporphyrin IX + 3 a menaquinol</text>
        <dbReference type="Rhea" id="RHEA:27409"/>
        <dbReference type="Rhea" id="RHEA-COMP:9537"/>
        <dbReference type="Rhea" id="RHEA-COMP:9539"/>
        <dbReference type="ChEBI" id="CHEBI:16374"/>
        <dbReference type="ChEBI" id="CHEBI:18151"/>
        <dbReference type="ChEBI" id="CHEBI:57306"/>
        <dbReference type="ChEBI" id="CHEBI:57307"/>
        <dbReference type="EC" id="1.3.5.3"/>
    </reaction>
</comment>
<dbReference type="Proteomes" id="UP001155604">
    <property type="component" value="Unassembled WGS sequence"/>
</dbReference>
<dbReference type="PANTHER" id="PTHR38030:SF2">
    <property type="entry name" value="PROTOPORPHYRINOGEN IX DEHYDROGENASE [QUINONE]"/>
    <property type="match status" value="1"/>
</dbReference>
<keyword evidence="5" id="KW-0472">Membrane</keyword>
<dbReference type="InterPro" id="IPR029039">
    <property type="entry name" value="Flavoprotein-like_sf"/>
</dbReference>
<evidence type="ECO:0000313" key="9">
    <source>
        <dbReference type="EMBL" id="MCT7944822.1"/>
    </source>
</evidence>
<keyword evidence="3 7" id="KW-0547">Nucleotide-binding</keyword>
<dbReference type="GO" id="GO:0070819">
    <property type="term" value="F:menaquinone-dependent protoporphyrinogen oxidase activity"/>
    <property type="evidence" value="ECO:0007669"/>
    <property type="project" value="UniProtKB-UniRule"/>
</dbReference>
<evidence type="ECO:0000256" key="1">
    <source>
        <dbReference type="ARBA" id="ARBA00022630"/>
    </source>
</evidence>
<comment type="function">
    <text evidence="7">Catalyzes the 6-electron oxidation of protoporphyrinogen IX to form protoporphyrin IX; under anaerobic conditions uses menaquinone as an electron acceptor, under aerobic conditions uses ubiquinone as an electron acceptor.</text>
</comment>
<feature type="domain" description="Flavodoxin-like" evidence="8">
    <location>
        <begin position="4"/>
        <end position="148"/>
    </location>
</feature>
<comment type="catalytic activity">
    <reaction evidence="7">
        <text>protoporphyrinogen IX + 3 a quinone = protoporphyrin IX + 3 a quinol</text>
        <dbReference type="Rhea" id="RHEA:65032"/>
        <dbReference type="ChEBI" id="CHEBI:24646"/>
        <dbReference type="ChEBI" id="CHEBI:57306"/>
        <dbReference type="ChEBI" id="CHEBI:57307"/>
        <dbReference type="ChEBI" id="CHEBI:132124"/>
        <dbReference type="EC" id="1.3.5.3"/>
    </reaction>
</comment>
<proteinExistence type="inferred from homology"/>
<sequence length="173" mass="19645">MKRILIIYSSVHGQTQKIATKLAQQLTALDNEVVTADIKAVPALAEFDKIIIGASIRHGKHNPSLYEFIEKHQAVLTDKVSGFFSVSLVARKPEKNTPETNPYMQAFLSKTTWRPQLLRVFGGNLNYQGYNALDRNIIRFIMWLTKGPTDPVTNVEYTDWQKVADFGEQIHRA</sequence>
<evidence type="ECO:0000259" key="8">
    <source>
        <dbReference type="PROSITE" id="PS50902"/>
    </source>
</evidence>
<name>A0A9X3ASQ1_9GAMM</name>
<dbReference type="Pfam" id="PF12724">
    <property type="entry name" value="Flavodoxin_5"/>
    <property type="match status" value="1"/>
</dbReference>
<evidence type="ECO:0000256" key="5">
    <source>
        <dbReference type="ARBA" id="ARBA00023136"/>
    </source>
</evidence>
<comment type="caution">
    <text evidence="9">The sequence shown here is derived from an EMBL/GenBank/DDBJ whole genome shotgun (WGS) entry which is preliminary data.</text>
</comment>
<dbReference type="GO" id="GO:0005886">
    <property type="term" value="C:plasma membrane"/>
    <property type="evidence" value="ECO:0007669"/>
    <property type="project" value="UniProtKB-SubCell"/>
</dbReference>
<gene>
    <name evidence="7 9" type="primary">hemG</name>
    <name evidence="9" type="ORF">NE536_05520</name>
</gene>
<dbReference type="InterPro" id="IPR008254">
    <property type="entry name" value="Flavodoxin/NO_synth"/>
</dbReference>
<evidence type="ECO:0000256" key="4">
    <source>
        <dbReference type="ARBA" id="ARBA00023002"/>
    </source>
</evidence>
<comment type="subcellular location">
    <subcellularLocation>
        <location evidence="7">Cell membrane</location>
        <topology evidence="7">Peripheral membrane protein</topology>
    </subcellularLocation>
</comment>
<dbReference type="SUPFAM" id="SSF52218">
    <property type="entry name" value="Flavoproteins"/>
    <property type="match status" value="1"/>
</dbReference>
<keyword evidence="7" id="KW-1003">Cell membrane</keyword>
<dbReference type="PROSITE" id="PS50902">
    <property type="entry name" value="FLAVODOXIN_LIKE"/>
    <property type="match status" value="1"/>
</dbReference>
<keyword evidence="2 7" id="KW-0288">FMN</keyword>
<dbReference type="AlphaFoldDB" id="A0A9X3ASQ1"/>
<dbReference type="GO" id="GO:0010181">
    <property type="term" value="F:FMN binding"/>
    <property type="evidence" value="ECO:0007669"/>
    <property type="project" value="UniProtKB-UniRule"/>
</dbReference>
<dbReference type="EC" id="1.3.5.3" evidence="7"/>
<organism evidence="9 10">
    <name type="scientific">Shewanella septentrionalis</name>
    <dbReference type="NCBI Taxonomy" id="2952223"/>
    <lineage>
        <taxon>Bacteria</taxon>
        <taxon>Pseudomonadati</taxon>
        <taxon>Pseudomonadota</taxon>
        <taxon>Gammaproteobacteria</taxon>
        <taxon>Alteromonadales</taxon>
        <taxon>Shewanellaceae</taxon>
        <taxon>Shewanella</taxon>
    </lineage>
</organism>
<dbReference type="PANTHER" id="PTHR38030">
    <property type="entry name" value="PROTOPORPHYRINOGEN IX DEHYDROGENASE [MENAQUINONE]"/>
    <property type="match status" value="1"/>
</dbReference>
<accession>A0A9X3ASQ1</accession>
<dbReference type="GO" id="GO:0004729">
    <property type="term" value="F:oxygen-dependent protoporphyrinogen oxidase activity"/>
    <property type="evidence" value="ECO:0007669"/>
    <property type="project" value="InterPro"/>
</dbReference>
<evidence type="ECO:0000256" key="6">
    <source>
        <dbReference type="ARBA" id="ARBA00023244"/>
    </source>
</evidence>
<dbReference type="Gene3D" id="3.40.50.360">
    <property type="match status" value="1"/>
</dbReference>
<evidence type="ECO:0000256" key="3">
    <source>
        <dbReference type="ARBA" id="ARBA00022741"/>
    </source>
</evidence>
<dbReference type="RefSeq" id="WP_259520717.1">
    <property type="nucleotide sequence ID" value="NZ_JAMTCC010000007.1"/>
</dbReference>
<dbReference type="InterPro" id="IPR052200">
    <property type="entry name" value="Protoporphyrinogen_IX_DH"/>
</dbReference>
<dbReference type="InterPro" id="IPR044264">
    <property type="entry name" value="HemG"/>
</dbReference>
<evidence type="ECO:0000256" key="2">
    <source>
        <dbReference type="ARBA" id="ARBA00022643"/>
    </source>
</evidence>
<dbReference type="NCBIfam" id="NF008316">
    <property type="entry name" value="PRK11104.1"/>
    <property type="match status" value="1"/>
</dbReference>
<evidence type="ECO:0000256" key="7">
    <source>
        <dbReference type="HAMAP-Rule" id="MF_00853"/>
    </source>
</evidence>
<reference evidence="9" key="1">
    <citation type="journal article" date="2023" name="Int. J. Syst. Evol. Microbiol.">
        <title>&lt;i&gt;Shewanella septentrionalis&lt;/i&gt; sp. nov. and &lt;i&gt;Shewanella holmiensis&lt;/i&gt; sp. nov., isolated from Baltic Sea water and sediments.</title>
        <authorList>
            <person name="Martin-Rodriguez A.J."/>
            <person name="Thorell K."/>
            <person name="Joffre E."/>
            <person name="Jensie-Markopoulos S."/>
            <person name="Moore E.R.B."/>
            <person name="Sjoling A."/>
        </authorList>
    </citation>
    <scope>NUCLEOTIDE SEQUENCE</scope>
    <source>
        <strain evidence="9">SP1W3</strain>
    </source>
</reference>
<keyword evidence="1 7" id="KW-0285">Flavoprotein</keyword>
<comment type="cofactor">
    <cofactor evidence="7">
        <name>FMN</name>
        <dbReference type="ChEBI" id="CHEBI:58210"/>
    </cofactor>
    <text evidence="7">Binds 1 FMN non-covalently per subunit.</text>
</comment>
<keyword evidence="4 7" id="KW-0560">Oxidoreductase</keyword>
<dbReference type="GO" id="GO:0006782">
    <property type="term" value="P:protoporphyrinogen IX biosynthetic process"/>
    <property type="evidence" value="ECO:0007669"/>
    <property type="project" value="UniProtKB-UniRule"/>
</dbReference>
<evidence type="ECO:0000313" key="10">
    <source>
        <dbReference type="Proteomes" id="UP001155604"/>
    </source>
</evidence>
<comment type="similarity">
    <text evidence="7">Belongs to the HemG family.</text>
</comment>
<comment type="pathway">
    <text evidence="7">Porphyrin-containing compound metabolism; protoporphyrin-IX biosynthesis; protoporphyrin-IX from protoporphyrinogen-IX: step 1/1.</text>
</comment>
<keyword evidence="6 7" id="KW-0627">Porphyrin biosynthesis</keyword>
<dbReference type="InterPro" id="IPR026816">
    <property type="entry name" value="Flavodoxin_dom"/>
</dbReference>
<dbReference type="EMBL" id="JAMTCC010000007">
    <property type="protein sequence ID" value="MCT7944822.1"/>
    <property type="molecule type" value="Genomic_DNA"/>
</dbReference>
<protein>
    <recommendedName>
        <fullName evidence="7">Protoporphyrinogen IX dehydrogenase [quinone]</fullName>
        <ecNumber evidence="7">1.3.5.3</ecNumber>
    </recommendedName>
    <alternativeName>
        <fullName evidence="7">Protoporphyrinogen IX dehydrogenase [menaquinone]</fullName>
    </alternativeName>
    <alternativeName>
        <fullName evidence="7">Protoporphyrinogen IX dehydrogenase [ubiquinone]</fullName>
    </alternativeName>
    <alternativeName>
        <fullName evidence="7">Protoporphyrinogen oxidase</fullName>
        <shortName evidence="7">PPO</shortName>
    </alternativeName>
</protein>